<name>A0A2P5I611_DIAHE</name>
<dbReference type="OrthoDB" id="6359816at2759"/>
<dbReference type="InterPro" id="IPR011333">
    <property type="entry name" value="SKP1/BTB/POZ_sf"/>
</dbReference>
<sequence length="303" mass="34275">MNAGGESDRLVQQNLKLLETGNFADAEIVCEGKTWKVHKLILQSRSEWFEKAFANNWQEAQTGRVNLREQKPEQVDELLKFIYSGRYSPELALDARAITNPFLETTISMWETADYFLLHDLRTEIHDYLLDQIPATLAFLHSNKFLKSGSIQTRNQIRQQVGVFVGDLSRAVQTVSRFRNARTIQKLFAVFVCGLREHLPTTVLRDLMKINQFSVDISNTLIALHFTQATKGVVAKTLAESYTSSKKAQCKCSACGTQAAESLSQALTMVLDPFSSATRRWCANCAHTSIKSQLKTVMENMTW</sequence>
<dbReference type="CDD" id="cd18186">
    <property type="entry name" value="BTB_POZ_ZBTB_KLHL-like"/>
    <property type="match status" value="1"/>
</dbReference>
<organism evidence="2 3">
    <name type="scientific">Diaporthe helianthi</name>
    <dbReference type="NCBI Taxonomy" id="158607"/>
    <lineage>
        <taxon>Eukaryota</taxon>
        <taxon>Fungi</taxon>
        <taxon>Dikarya</taxon>
        <taxon>Ascomycota</taxon>
        <taxon>Pezizomycotina</taxon>
        <taxon>Sordariomycetes</taxon>
        <taxon>Sordariomycetidae</taxon>
        <taxon>Diaporthales</taxon>
        <taxon>Diaporthaceae</taxon>
        <taxon>Diaporthe</taxon>
    </lineage>
</organism>
<dbReference type="PANTHER" id="PTHR47843">
    <property type="entry name" value="BTB DOMAIN-CONTAINING PROTEIN-RELATED"/>
    <property type="match status" value="1"/>
</dbReference>
<reference evidence="2" key="1">
    <citation type="submission" date="2017-09" db="EMBL/GenBank/DDBJ databases">
        <title>Polyketide synthases of a Diaporthe helianthi virulent isolate.</title>
        <authorList>
            <person name="Baroncelli R."/>
        </authorList>
    </citation>
    <scope>NUCLEOTIDE SEQUENCE [LARGE SCALE GENOMIC DNA]</scope>
    <source>
        <strain evidence="2">7/96</strain>
    </source>
</reference>
<gene>
    <name evidence="2" type="ORF">DHEL01_v203677</name>
</gene>
<evidence type="ECO:0000313" key="2">
    <source>
        <dbReference type="EMBL" id="POS77936.1"/>
    </source>
</evidence>
<dbReference type="Proteomes" id="UP000094444">
    <property type="component" value="Unassembled WGS sequence"/>
</dbReference>
<dbReference type="STRING" id="158607.A0A2P5I611"/>
<dbReference type="Gene3D" id="3.30.710.10">
    <property type="entry name" value="Potassium Channel Kv1.1, Chain A"/>
    <property type="match status" value="1"/>
</dbReference>
<protein>
    <recommendedName>
        <fullName evidence="1">BTB domain-containing protein</fullName>
    </recommendedName>
</protein>
<dbReference type="PROSITE" id="PS50097">
    <property type="entry name" value="BTB"/>
    <property type="match status" value="1"/>
</dbReference>
<dbReference type="AlphaFoldDB" id="A0A2P5I611"/>
<dbReference type="InterPro" id="IPR000210">
    <property type="entry name" value="BTB/POZ_dom"/>
</dbReference>
<accession>A0A2P5I611</accession>
<feature type="domain" description="BTB" evidence="1">
    <location>
        <begin position="24"/>
        <end position="91"/>
    </location>
</feature>
<proteinExistence type="predicted"/>
<evidence type="ECO:0000313" key="3">
    <source>
        <dbReference type="Proteomes" id="UP000094444"/>
    </source>
</evidence>
<dbReference type="SUPFAM" id="SSF54695">
    <property type="entry name" value="POZ domain"/>
    <property type="match status" value="1"/>
</dbReference>
<keyword evidence="3" id="KW-1185">Reference proteome</keyword>
<dbReference type="PANTHER" id="PTHR47843:SF5">
    <property type="entry name" value="BTB_POZ DOMAIN PROTEIN"/>
    <property type="match status" value="1"/>
</dbReference>
<evidence type="ECO:0000259" key="1">
    <source>
        <dbReference type="PROSITE" id="PS50097"/>
    </source>
</evidence>
<dbReference type="Pfam" id="PF00651">
    <property type="entry name" value="BTB"/>
    <property type="match status" value="1"/>
</dbReference>
<dbReference type="EMBL" id="MAVT02000228">
    <property type="protein sequence ID" value="POS77936.1"/>
    <property type="molecule type" value="Genomic_DNA"/>
</dbReference>
<dbReference type="InParanoid" id="A0A2P5I611"/>
<dbReference type="SMART" id="SM00225">
    <property type="entry name" value="BTB"/>
    <property type="match status" value="1"/>
</dbReference>
<comment type="caution">
    <text evidence="2">The sequence shown here is derived from an EMBL/GenBank/DDBJ whole genome shotgun (WGS) entry which is preliminary data.</text>
</comment>